<organism evidence="1">
    <name type="scientific">marine sediment metagenome</name>
    <dbReference type="NCBI Taxonomy" id="412755"/>
    <lineage>
        <taxon>unclassified sequences</taxon>
        <taxon>metagenomes</taxon>
        <taxon>ecological metagenomes</taxon>
    </lineage>
</organism>
<gene>
    <name evidence="1" type="ORF">S03H2_10449</name>
</gene>
<evidence type="ECO:0008006" key="2">
    <source>
        <dbReference type="Google" id="ProtNLM"/>
    </source>
</evidence>
<dbReference type="SUPFAM" id="SSF53850">
    <property type="entry name" value="Periplasmic binding protein-like II"/>
    <property type="match status" value="1"/>
</dbReference>
<accession>X1EPU1</accession>
<comment type="caution">
    <text evidence="1">The sequence shown here is derived from an EMBL/GenBank/DDBJ whole genome shotgun (WGS) entry which is preliminary data.</text>
</comment>
<protein>
    <recommendedName>
        <fullName evidence="2">Extracellular solute-binding protein</fullName>
    </recommendedName>
</protein>
<dbReference type="InterPro" id="IPR006059">
    <property type="entry name" value="SBP"/>
</dbReference>
<sequence length="145" mass="16129">MSSDAITEVLGSDNVSAIFPPSVKGNIATQSGRNHYVITSASKHKEEAWEVVSWLLSPKQVVKLIRIMGGVPVIKNPGKYDPYFIENKFQRVSNELAPYTYVPEFLETLGPFVESAWPENFQKALLGKITPDEMMDAISKVLEGE</sequence>
<dbReference type="Pfam" id="PF01547">
    <property type="entry name" value="SBP_bac_1"/>
    <property type="match status" value="1"/>
</dbReference>
<proteinExistence type="predicted"/>
<dbReference type="AlphaFoldDB" id="X1EPU1"/>
<name>X1EPU1_9ZZZZ</name>
<dbReference type="Gene3D" id="3.40.190.10">
    <property type="entry name" value="Periplasmic binding protein-like II"/>
    <property type="match status" value="1"/>
</dbReference>
<dbReference type="EMBL" id="BARU01005372">
    <property type="protein sequence ID" value="GAH35421.1"/>
    <property type="molecule type" value="Genomic_DNA"/>
</dbReference>
<evidence type="ECO:0000313" key="1">
    <source>
        <dbReference type="EMBL" id="GAH35421.1"/>
    </source>
</evidence>
<reference evidence="1" key="1">
    <citation type="journal article" date="2014" name="Front. Microbiol.">
        <title>High frequency of phylogenetically diverse reductive dehalogenase-homologous genes in deep subseafloor sedimentary metagenomes.</title>
        <authorList>
            <person name="Kawai M."/>
            <person name="Futagami T."/>
            <person name="Toyoda A."/>
            <person name="Takaki Y."/>
            <person name="Nishi S."/>
            <person name="Hori S."/>
            <person name="Arai W."/>
            <person name="Tsubouchi T."/>
            <person name="Morono Y."/>
            <person name="Uchiyama I."/>
            <person name="Ito T."/>
            <person name="Fujiyama A."/>
            <person name="Inagaki F."/>
            <person name="Takami H."/>
        </authorList>
    </citation>
    <scope>NUCLEOTIDE SEQUENCE</scope>
    <source>
        <strain evidence="1">Expedition CK06-06</strain>
    </source>
</reference>